<accession>A0A6H1ZYK0</accession>
<sequence>MKRESVEELVKARKGYKYLNQDRTSPYQNYKYVFKKGKVFKTDILDQDSNHECGVGWNLATLDWIIQDTNIFDKIIVEFSIPKKAKIVIPLASSGKFRTDIIRYERIWKSYEIFPALKKITTRLKKYKPINPIVATKMPPVKKLKSILAQVRDQIGDQIWAQVLSQVGAQVGAQIWAQVETQVRAQVWDQIWDQVRTQVGAQVRAQVRTQVGAQIWAQVETQVRAQVWDQIWDQVRTQVGTQVRDQVRTQVRAQVRAQIRTQVWYQVWIIGYYAIKLFTNVPFEHPVFELIRLGILVIEVMEKIKVFGKNGKFLGEFDE</sequence>
<evidence type="ECO:0000313" key="1">
    <source>
        <dbReference type="EMBL" id="QJA53006.1"/>
    </source>
</evidence>
<reference evidence="1" key="1">
    <citation type="submission" date="2020-03" db="EMBL/GenBank/DDBJ databases">
        <title>The deep terrestrial virosphere.</title>
        <authorList>
            <person name="Holmfeldt K."/>
            <person name="Nilsson E."/>
            <person name="Simone D."/>
            <person name="Lopez-Fernandez M."/>
            <person name="Wu X."/>
            <person name="de Brujin I."/>
            <person name="Lundin D."/>
            <person name="Andersson A."/>
            <person name="Bertilsson S."/>
            <person name="Dopson M."/>
        </authorList>
    </citation>
    <scope>NUCLEOTIDE SEQUENCE</scope>
    <source>
        <strain evidence="1">TM448A03147</strain>
    </source>
</reference>
<dbReference type="EMBL" id="MT144386">
    <property type="protein sequence ID" value="QJA53006.1"/>
    <property type="molecule type" value="Genomic_DNA"/>
</dbReference>
<protein>
    <submittedName>
        <fullName evidence="1">Uncharacterized protein</fullName>
    </submittedName>
</protein>
<name>A0A6H1ZYK0_9ZZZZ</name>
<organism evidence="1">
    <name type="scientific">viral metagenome</name>
    <dbReference type="NCBI Taxonomy" id="1070528"/>
    <lineage>
        <taxon>unclassified sequences</taxon>
        <taxon>metagenomes</taxon>
        <taxon>organismal metagenomes</taxon>
    </lineage>
</organism>
<gene>
    <name evidence="1" type="ORF">TM448A03147_0002</name>
</gene>
<dbReference type="AlphaFoldDB" id="A0A6H1ZYK0"/>
<proteinExistence type="predicted"/>